<comment type="caution">
    <text evidence="1">The sequence shown here is derived from an EMBL/GenBank/DDBJ whole genome shotgun (WGS) entry which is preliminary data.</text>
</comment>
<protein>
    <submittedName>
        <fullName evidence="1">Uncharacterized protein</fullName>
    </submittedName>
</protein>
<accession>I3D5A8</accession>
<name>I3D5A8_9ARCH</name>
<evidence type="ECO:0000313" key="2">
    <source>
        <dbReference type="Proteomes" id="UP000003423"/>
    </source>
</evidence>
<organism evidence="1 2">
    <name type="scientific">Candidatus Nitrosopumilus salarius BD31</name>
    <dbReference type="NCBI Taxonomy" id="859350"/>
    <lineage>
        <taxon>Archaea</taxon>
        <taxon>Nitrososphaerota</taxon>
        <taxon>Nitrososphaeria</taxon>
        <taxon>Nitrosopumilales</taxon>
        <taxon>Nitrosopumilaceae</taxon>
        <taxon>Nitrosopumilus</taxon>
    </lineage>
</organism>
<sequence>MIAKRPKNTSLSNLKAKKILKMNFPSLKEQILKIREEIKINYNDNQSH</sequence>
<keyword evidence="2" id="KW-1185">Reference proteome</keyword>
<dbReference type="AlphaFoldDB" id="I3D5A8"/>
<dbReference type="EMBL" id="AEXL02000016">
    <property type="protein sequence ID" value="EIJ66901.1"/>
    <property type="molecule type" value="Genomic_DNA"/>
</dbReference>
<proteinExistence type="predicted"/>
<dbReference type="Proteomes" id="UP000003423">
    <property type="component" value="Unassembled WGS sequence"/>
</dbReference>
<dbReference type="PATRIC" id="fig|859350.6.peg.128"/>
<gene>
    <name evidence="1" type="ORF">BD31_I0470</name>
</gene>
<reference evidence="1 2" key="1">
    <citation type="journal article" date="2012" name="J. Bacteriol.">
        <title>Genome sequence of "Candidatus Nitrosopumilus salaria" BD31, an ammonia-oxidizing archaeon from the San Francisco Bay estuary.</title>
        <authorList>
            <person name="Mosier A.C."/>
            <person name="Allen E.E."/>
            <person name="Kim M."/>
            <person name="Ferriera S."/>
            <person name="Francis C.A."/>
        </authorList>
    </citation>
    <scope>NUCLEOTIDE SEQUENCE [LARGE SCALE GENOMIC DNA]</scope>
    <source>
        <strain evidence="1 2">BD31</strain>
    </source>
</reference>
<evidence type="ECO:0000313" key="1">
    <source>
        <dbReference type="EMBL" id="EIJ66901.1"/>
    </source>
</evidence>